<evidence type="ECO:0000313" key="6">
    <source>
        <dbReference type="Proteomes" id="UP000475079"/>
    </source>
</evidence>
<evidence type="ECO:0000256" key="1">
    <source>
        <dbReference type="ARBA" id="ARBA00023125"/>
    </source>
</evidence>
<dbReference type="PROSITE" id="PS51755">
    <property type="entry name" value="OMPR_PHOB"/>
    <property type="match status" value="1"/>
</dbReference>
<dbReference type="GO" id="GO:0003677">
    <property type="term" value="F:DNA binding"/>
    <property type="evidence" value="ECO:0007669"/>
    <property type="project" value="UniProtKB-UniRule"/>
</dbReference>
<feature type="domain" description="OmpR/PhoB-type" evidence="4">
    <location>
        <begin position="2"/>
        <end position="107"/>
    </location>
</feature>
<protein>
    <recommendedName>
        <fullName evidence="4">OmpR/PhoB-type domain-containing protein</fullName>
    </recommendedName>
</protein>
<dbReference type="InterPro" id="IPR036388">
    <property type="entry name" value="WH-like_DNA-bd_sf"/>
</dbReference>
<dbReference type="InterPro" id="IPR016032">
    <property type="entry name" value="Sig_transdc_resp-reg_C-effctor"/>
</dbReference>
<feature type="transmembrane region" description="Helical" evidence="3">
    <location>
        <begin position="152"/>
        <end position="177"/>
    </location>
</feature>
<dbReference type="GO" id="GO:0006355">
    <property type="term" value="P:regulation of DNA-templated transcription"/>
    <property type="evidence" value="ECO:0007669"/>
    <property type="project" value="InterPro"/>
</dbReference>
<name>A0A6L5E2T2_9ENTR</name>
<dbReference type="SMART" id="SM00862">
    <property type="entry name" value="Trans_reg_C"/>
    <property type="match status" value="1"/>
</dbReference>
<dbReference type="Pfam" id="PF00486">
    <property type="entry name" value="Trans_reg_C"/>
    <property type="match status" value="1"/>
</dbReference>
<proteinExistence type="predicted"/>
<comment type="caution">
    <text evidence="5">The sequence shown here is derived from an EMBL/GenBank/DDBJ whole genome shotgun (WGS) entry which is preliminary data.</text>
</comment>
<evidence type="ECO:0000259" key="4">
    <source>
        <dbReference type="PROSITE" id="PS51755"/>
    </source>
</evidence>
<keyword evidence="3" id="KW-1133">Transmembrane helix</keyword>
<dbReference type="EMBL" id="WHIY01000002">
    <property type="protein sequence ID" value="MPQ49827.1"/>
    <property type="molecule type" value="Genomic_DNA"/>
</dbReference>
<dbReference type="AlphaFoldDB" id="A0A6L5E2T2"/>
<feature type="DNA-binding region" description="OmpR/PhoB-type" evidence="2">
    <location>
        <begin position="2"/>
        <end position="107"/>
    </location>
</feature>
<dbReference type="SUPFAM" id="SSF46894">
    <property type="entry name" value="C-terminal effector domain of the bipartite response regulators"/>
    <property type="match status" value="1"/>
</dbReference>
<evidence type="ECO:0000256" key="2">
    <source>
        <dbReference type="PROSITE-ProRule" id="PRU01091"/>
    </source>
</evidence>
<gene>
    <name evidence="5" type="ORF">GBB84_02690</name>
</gene>
<dbReference type="GO" id="GO:0000160">
    <property type="term" value="P:phosphorelay signal transduction system"/>
    <property type="evidence" value="ECO:0007669"/>
    <property type="project" value="InterPro"/>
</dbReference>
<dbReference type="Gene3D" id="1.10.10.10">
    <property type="entry name" value="Winged helix-like DNA-binding domain superfamily/Winged helix DNA-binding domain"/>
    <property type="match status" value="1"/>
</dbReference>
<reference evidence="5 6" key="1">
    <citation type="submission" date="2019-10" db="EMBL/GenBank/DDBJ databases">
        <title>Characterization of a new Citrobacter species.</title>
        <authorList>
            <person name="Goncalves Ribeiro T."/>
            <person name="Izdebski R."/>
            <person name="Urbanowicz P."/>
            <person name="Carmeli Y."/>
            <person name="Gniadkowski M."/>
            <person name="Peixe L."/>
        </authorList>
    </citation>
    <scope>NUCLEOTIDE SEQUENCE [LARGE SCALE GENOMIC DNA]</scope>
    <source>
        <strain evidence="5 6">NMI7905_11</strain>
    </source>
</reference>
<keyword evidence="3" id="KW-0472">Membrane</keyword>
<keyword evidence="3" id="KW-0812">Transmembrane</keyword>
<dbReference type="RefSeq" id="WP_152402638.1">
    <property type="nucleotide sequence ID" value="NZ_WHIY01000002.1"/>
</dbReference>
<evidence type="ECO:0000313" key="5">
    <source>
        <dbReference type="EMBL" id="MPQ49827.1"/>
    </source>
</evidence>
<accession>A0A6L5E2T2</accession>
<organism evidence="5 6">
    <name type="scientific">Citrobacter telavivensis</name>
    <dbReference type="NCBI Taxonomy" id="2653932"/>
    <lineage>
        <taxon>Bacteria</taxon>
        <taxon>Pseudomonadati</taxon>
        <taxon>Pseudomonadota</taxon>
        <taxon>Gammaproteobacteria</taxon>
        <taxon>Enterobacterales</taxon>
        <taxon>Enterobacteriaceae</taxon>
        <taxon>Citrobacter</taxon>
    </lineage>
</organism>
<keyword evidence="6" id="KW-1185">Reference proteome</keyword>
<sequence length="265" mass="29901">MPNRYILDDLIEFYPDKYQLVSRHSSNLAVTLNVPASRCLQLLLERRYELVPQNDFYPYVWGDEGASVPVSTLYQNISLLRKALKTFSEDGDKIIQTVPKKGFLLAKDVNVQEIALTDDVDDVEPALPEIPHSTAQQTSTIAKKSAFKNQSILRFFFLVSVLTLSIAAGLQLFLWGIPTVLSDIYTQKMNISGCSVHTNYKFTATEVSKQIIDNNIDCKQTPYVYLYTASMQFNIHSSLLLCKHPLESDLPFDCTTYNILGDAAQ</sequence>
<dbReference type="Proteomes" id="UP000475079">
    <property type="component" value="Unassembled WGS sequence"/>
</dbReference>
<dbReference type="InterPro" id="IPR001867">
    <property type="entry name" value="OmpR/PhoB-type_DNA-bd"/>
</dbReference>
<keyword evidence="1 2" id="KW-0238">DNA-binding</keyword>
<evidence type="ECO:0000256" key="3">
    <source>
        <dbReference type="SAM" id="Phobius"/>
    </source>
</evidence>